<name>A0AAE0UZZ8_9TELE</name>
<reference evidence="3" key="1">
    <citation type="submission" date="2023-06" db="EMBL/GenBank/DDBJ databases">
        <title>Male Hemibagrus guttatus genome.</title>
        <authorList>
            <person name="Bian C."/>
        </authorList>
    </citation>
    <scope>NUCLEOTIDE SEQUENCE</scope>
    <source>
        <strain evidence="3">Male_cb2023</strain>
        <tissue evidence="3">Muscle</tissue>
    </source>
</reference>
<dbReference type="SMART" id="SM00409">
    <property type="entry name" value="IG"/>
    <property type="match status" value="1"/>
</dbReference>
<evidence type="ECO:0000256" key="1">
    <source>
        <dbReference type="SAM" id="SignalP"/>
    </source>
</evidence>
<dbReference type="Gene3D" id="2.60.40.10">
    <property type="entry name" value="Immunoglobulins"/>
    <property type="match status" value="1"/>
</dbReference>
<dbReference type="SUPFAM" id="SSF48726">
    <property type="entry name" value="Immunoglobulin"/>
    <property type="match status" value="1"/>
</dbReference>
<comment type="caution">
    <text evidence="3">The sequence shown here is derived from an EMBL/GenBank/DDBJ whole genome shotgun (WGS) entry which is preliminary data.</text>
</comment>
<evidence type="ECO:0000313" key="4">
    <source>
        <dbReference type="Proteomes" id="UP001274896"/>
    </source>
</evidence>
<dbReference type="PROSITE" id="PS50835">
    <property type="entry name" value="IG_LIKE"/>
    <property type="match status" value="1"/>
</dbReference>
<feature type="domain" description="Ig-like" evidence="2">
    <location>
        <begin position="29"/>
        <end position="129"/>
    </location>
</feature>
<dbReference type="InterPro" id="IPR007110">
    <property type="entry name" value="Ig-like_dom"/>
</dbReference>
<feature type="signal peptide" evidence="1">
    <location>
        <begin position="1"/>
        <end position="24"/>
    </location>
</feature>
<dbReference type="Proteomes" id="UP001274896">
    <property type="component" value="Unassembled WGS sequence"/>
</dbReference>
<keyword evidence="4" id="KW-1185">Reference proteome</keyword>
<dbReference type="EMBL" id="JAUCMX010000011">
    <property type="protein sequence ID" value="KAK3531869.1"/>
    <property type="molecule type" value="Genomic_DNA"/>
</dbReference>
<evidence type="ECO:0000259" key="2">
    <source>
        <dbReference type="PROSITE" id="PS50835"/>
    </source>
</evidence>
<dbReference type="PROSITE" id="PS51257">
    <property type="entry name" value="PROKAR_LIPOPROTEIN"/>
    <property type="match status" value="1"/>
</dbReference>
<dbReference type="InterPro" id="IPR036179">
    <property type="entry name" value="Ig-like_dom_sf"/>
</dbReference>
<dbReference type="AlphaFoldDB" id="A0AAE0UZZ8"/>
<proteinExistence type="predicted"/>
<sequence>MPKIFLSGCLFTILAFSCHLEVYASKCVPAVFAKRKNLYILEGDSVSLLCDVHHCKQKWTGGWGIRQRHFTFLNNSERVHLPRKEISDNVTRLLFNIHNINQSDSGAYQCNIKWEMTNSLGHVIQINVTAGSPESFMPQSTGRKLSYRLLVCAAASLCFPLTLALACCLSSDRQPPPPVPAPRSRNSSTARVKPNADITSINLRLA</sequence>
<accession>A0AAE0UZZ8</accession>
<gene>
    <name evidence="3" type="ORF">QTP70_033420</name>
</gene>
<protein>
    <recommendedName>
        <fullName evidence="2">Ig-like domain-containing protein</fullName>
    </recommendedName>
</protein>
<evidence type="ECO:0000313" key="3">
    <source>
        <dbReference type="EMBL" id="KAK3531869.1"/>
    </source>
</evidence>
<feature type="chain" id="PRO_5042220992" description="Ig-like domain-containing protein" evidence="1">
    <location>
        <begin position="25"/>
        <end position="206"/>
    </location>
</feature>
<organism evidence="3 4">
    <name type="scientific">Hemibagrus guttatus</name>
    <dbReference type="NCBI Taxonomy" id="175788"/>
    <lineage>
        <taxon>Eukaryota</taxon>
        <taxon>Metazoa</taxon>
        <taxon>Chordata</taxon>
        <taxon>Craniata</taxon>
        <taxon>Vertebrata</taxon>
        <taxon>Euteleostomi</taxon>
        <taxon>Actinopterygii</taxon>
        <taxon>Neopterygii</taxon>
        <taxon>Teleostei</taxon>
        <taxon>Ostariophysi</taxon>
        <taxon>Siluriformes</taxon>
        <taxon>Bagridae</taxon>
        <taxon>Hemibagrus</taxon>
    </lineage>
</organism>
<keyword evidence="1" id="KW-0732">Signal</keyword>
<dbReference type="InterPro" id="IPR003599">
    <property type="entry name" value="Ig_sub"/>
</dbReference>
<dbReference type="InterPro" id="IPR013783">
    <property type="entry name" value="Ig-like_fold"/>
</dbReference>